<keyword evidence="2" id="KW-1003">Cell membrane</keyword>
<organism evidence="11 12">
    <name type="scientific">Xylocopilactobacillus apis</name>
    <dbReference type="NCBI Taxonomy" id="2932183"/>
    <lineage>
        <taxon>Bacteria</taxon>
        <taxon>Bacillati</taxon>
        <taxon>Bacillota</taxon>
        <taxon>Bacilli</taxon>
        <taxon>Lactobacillales</taxon>
        <taxon>Lactobacillaceae</taxon>
        <taxon>Xylocopilactobacillus</taxon>
    </lineage>
</organism>
<dbReference type="InterPro" id="IPR007060">
    <property type="entry name" value="FtsL/DivIC"/>
</dbReference>
<dbReference type="KEGG" id="xak:KIMC2_07720"/>
<accession>A0AAU9D1Q3</accession>
<evidence type="ECO:0000313" key="12">
    <source>
        <dbReference type="Proteomes" id="UP001321804"/>
    </source>
</evidence>
<dbReference type="Proteomes" id="UP001321804">
    <property type="component" value="Chromosome"/>
</dbReference>
<dbReference type="GO" id="GO:0051301">
    <property type="term" value="P:cell division"/>
    <property type="evidence" value="ECO:0007669"/>
    <property type="project" value="UniProtKB-KW"/>
</dbReference>
<dbReference type="InterPro" id="IPR011922">
    <property type="entry name" value="Cell_div_FtsL"/>
</dbReference>
<comment type="subcellular location">
    <subcellularLocation>
        <location evidence="1">Cell membrane</location>
        <topology evidence="1">Single-pass type II membrane protein</topology>
    </subcellularLocation>
</comment>
<sequence>MRQENIDSDILYSGTKRIDDSSASLDIIPKEYVRTRTKSHANERENLKSIRVGRVKLSLFEKLLLSICFLSVFVGLFVILQGRIRNSNVSYQIDHVNSQIQMVSQKNQDLNAEVQVLSNSSRLEELARQYGFQLDESRVQNVSK</sequence>
<feature type="coiled-coil region" evidence="9">
    <location>
        <begin position="93"/>
        <end position="120"/>
    </location>
</feature>
<proteinExistence type="predicted"/>
<keyword evidence="4 10" id="KW-0812">Transmembrane</keyword>
<evidence type="ECO:0000256" key="1">
    <source>
        <dbReference type="ARBA" id="ARBA00004401"/>
    </source>
</evidence>
<evidence type="ECO:0000256" key="9">
    <source>
        <dbReference type="SAM" id="Coils"/>
    </source>
</evidence>
<feature type="transmembrane region" description="Helical" evidence="10">
    <location>
        <begin position="63"/>
        <end position="80"/>
    </location>
</feature>
<keyword evidence="5 10" id="KW-1133">Transmembrane helix</keyword>
<keyword evidence="6 10" id="KW-0472">Membrane</keyword>
<evidence type="ECO:0000256" key="4">
    <source>
        <dbReference type="ARBA" id="ARBA00022692"/>
    </source>
</evidence>
<reference evidence="11 12" key="1">
    <citation type="journal article" date="2023" name="Microbiol. Spectr.">
        <title>Symbiosis of Carpenter Bees with Uncharacterized Lactic Acid Bacteria Showing NAD Auxotrophy.</title>
        <authorList>
            <person name="Kawasaki S."/>
            <person name="Ozawa K."/>
            <person name="Mori T."/>
            <person name="Yamamoto A."/>
            <person name="Ito M."/>
            <person name="Ohkuma M."/>
            <person name="Sakamoto M."/>
            <person name="Matsutani M."/>
        </authorList>
    </citation>
    <scope>NUCLEOTIDE SEQUENCE [LARGE SCALE GENOMIC DNA]</scope>
    <source>
        <strain evidence="11 12">KimC2</strain>
    </source>
</reference>
<keyword evidence="3" id="KW-0132">Cell division</keyword>
<gene>
    <name evidence="11" type="ORF">KIMC2_07720</name>
</gene>
<dbReference type="NCBIfam" id="TIGR02209">
    <property type="entry name" value="ftsL_broad"/>
    <property type="match status" value="1"/>
</dbReference>
<keyword evidence="7" id="KW-0131">Cell cycle</keyword>
<evidence type="ECO:0000256" key="6">
    <source>
        <dbReference type="ARBA" id="ARBA00023136"/>
    </source>
</evidence>
<keyword evidence="12" id="KW-1185">Reference proteome</keyword>
<evidence type="ECO:0000313" key="11">
    <source>
        <dbReference type="EMBL" id="BDR56210.1"/>
    </source>
</evidence>
<evidence type="ECO:0000256" key="7">
    <source>
        <dbReference type="ARBA" id="ARBA00023306"/>
    </source>
</evidence>
<evidence type="ECO:0000256" key="10">
    <source>
        <dbReference type="SAM" id="Phobius"/>
    </source>
</evidence>
<evidence type="ECO:0000256" key="2">
    <source>
        <dbReference type="ARBA" id="ARBA00022475"/>
    </source>
</evidence>
<dbReference type="Pfam" id="PF04977">
    <property type="entry name" value="DivIC"/>
    <property type="match status" value="1"/>
</dbReference>
<dbReference type="EMBL" id="AP026801">
    <property type="protein sequence ID" value="BDR56210.1"/>
    <property type="molecule type" value="Genomic_DNA"/>
</dbReference>
<keyword evidence="9" id="KW-0175">Coiled coil</keyword>
<dbReference type="AlphaFoldDB" id="A0AAU9D1Q3"/>
<evidence type="ECO:0000256" key="3">
    <source>
        <dbReference type="ARBA" id="ARBA00022618"/>
    </source>
</evidence>
<protein>
    <recommendedName>
        <fullName evidence="8">Cell division protein FtsL</fullName>
    </recommendedName>
</protein>
<dbReference type="RefSeq" id="WP_317698089.1">
    <property type="nucleotide sequence ID" value="NZ_AP026801.1"/>
</dbReference>
<name>A0AAU9D1Q3_9LACO</name>
<evidence type="ECO:0000256" key="8">
    <source>
        <dbReference type="NCBIfam" id="TIGR02209"/>
    </source>
</evidence>
<dbReference type="GO" id="GO:0005886">
    <property type="term" value="C:plasma membrane"/>
    <property type="evidence" value="ECO:0007669"/>
    <property type="project" value="UniProtKB-SubCell"/>
</dbReference>
<evidence type="ECO:0000256" key="5">
    <source>
        <dbReference type="ARBA" id="ARBA00022989"/>
    </source>
</evidence>